<dbReference type="InterPro" id="IPR037185">
    <property type="entry name" value="EmrE-like"/>
</dbReference>
<evidence type="ECO:0000256" key="1">
    <source>
        <dbReference type="ARBA" id="ARBA00007362"/>
    </source>
</evidence>
<name>A0A367RJ69_9NOSO</name>
<feature type="transmembrane region" description="Helical" evidence="2">
    <location>
        <begin position="298"/>
        <end position="315"/>
    </location>
</feature>
<dbReference type="PANTHER" id="PTHR22911">
    <property type="entry name" value="ACYL-MALONYL CONDENSING ENZYME-RELATED"/>
    <property type="match status" value="1"/>
</dbReference>
<feature type="domain" description="EamA" evidence="3">
    <location>
        <begin position="172"/>
        <end position="313"/>
    </location>
</feature>
<feature type="domain" description="EamA" evidence="3">
    <location>
        <begin position="21"/>
        <end position="155"/>
    </location>
</feature>
<keyword evidence="2" id="KW-0472">Membrane</keyword>
<evidence type="ECO:0000256" key="2">
    <source>
        <dbReference type="SAM" id="Phobius"/>
    </source>
</evidence>
<feature type="transmembrane region" description="Helical" evidence="2">
    <location>
        <begin position="50"/>
        <end position="71"/>
    </location>
</feature>
<dbReference type="PANTHER" id="PTHR22911:SF137">
    <property type="entry name" value="SOLUTE CARRIER FAMILY 35 MEMBER G2-RELATED"/>
    <property type="match status" value="1"/>
</dbReference>
<feature type="transmembrane region" description="Helical" evidence="2">
    <location>
        <begin position="113"/>
        <end position="132"/>
    </location>
</feature>
<evidence type="ECO:0000259" key="3">
    <source>
        <dbReference type="Pfam" id="PF00892"/>
    </source>
</evidence>
<dbReference type="GO" id="GO:0016020">
    <property type="term" value="C:membrane"/>
    <property type="evidence" value="ECO:0007669"/>
    <property type="project" value="InterPro"/>
</dbReference>
<feature type="transmembrane region" description="Helical" evidence="2">
    <location>
        <begin position="241"/>
        <end position="259"/>
    </location>
</feature>
<organism evidence="4 5">
    <name type="scientific">Nostoc minutum NIES-26</name>
    <dbReference type="NCBI Taxonomy" id="1844469"/>
    <lineage>
        <taxon>Bacteria</taxon>
        <taxon>Bacillati</taxon>
        <taxon>Cyanobacteriota</taxon>
        <taxon>Cyanophyceae</taxon>
        <taxon>Nostocales</taxon>
        <taxon>Nostocaceae</taxon>
        <taxon>Nostoc</taxon>
    </lineage>
</organism>
<dbReference type="SUPFAM" id="SSF103481">
    <property type="entry name" value="Multidrug resistance efflux transporter EmrE"/>
    <property type="match status" value="2"/>
</dbReference>
<feature type="transmembrane region" description="Helical" evidence="2">
    <location>
        <begin position="24"/>
        <end position="43"/>
    </location>
</feature>
<comment type="similarity">
    <text evidence="1">Belongs to the EamA transporter family.</text>
</comment>
<evidence type="ECO:0000313" key="4">
    <source>
        <dbReference type="EMBL" id="RCJ36515.1"/>
    </source>
</evidence>
<dbReference type="EMBL" id="LXQD01000142">
    <property type="protein sequence ID" value="RCJ36515.1"/>
    <property type="molecule type" value="Genomic_DNA"/>
</dbReference>
<feature type="transmembrane region" description="Helical" evidence="2">
    <location>
        <begin position="176"/>
        <end position="195"/>
    </location>
</feature>
<feature type="transmembrane region" description="Helical" evidence="2">
    <location>
        <begin position="83"/>
        <end position="106"/>
    </location>
</feature>
<proteinExistence type="inferred from homology"/>
<dbReference type="InterPro" id="IPR000620">
    <property type="entry name" value="EamA_dom"/>
</dbReference>
<dbReference type="Proteomes" id="UP000252107">
    <property type="component" value="Unassembled WGS sequence"/>
</dbReference>
<comment type="caution">
    <text evidence="4">The sequence shown here is derived from an EMBL/GenBank/DDBJ whole genome shotgun (WGS) entry which is preliminary data.</text>
</comment>
<feature type="transmembrane region" description="Helical" evidence="2">
    <location>
        <begin position="201"/>
        <end position="221"/>
    </location>
</feature>
<protein>
    <recommendedName>
        <fullName evidence="3">EamA domain-containing protein</fullName>
    </recommendedName>
</protein>
<dbReference type="AlphaFoldDB" id="A0A367RJ69"/>
<accession>A0A367RJ69</accession>
<gene>
    <name evidence="4" type="ORF">A6770_15955</name>
</gene>
<keyword evidence="2" id="KW-1133">Transmembrane helix</keyword>
<keyword evidence="2" id="KW-0812">Transmembrane</keyword>
<reference evidence="4" key="1">
    <citation type="submission" date="2016-04" db="EMBL/GenBank/DDBJ databases">
        <authorList>
            <person name="Tabuchi Yagui T.R."/>
        </authorList>
    </citation>
    <scope>NUCLEOTIDE SEQUENCE [LARGE SCALE GENOMIC DNA]</scope>
    <source>
        <strain evidence="4">NIES-26</strain>
    </source>
</reference>
<feature type="transmembrane region" description="Helical" evidence="2">
    <location>
        <begin position="138"/>
        <end position="155"/>
    </location>
</feature>
<dbReference type="Pfam" id="PF00892">
    <property type="entry name" value="EamA"/>
    <property type="match status" value="2"/>
</dbReference>
<sequence>MNSGAQFIFNNFLSFALTDGKGEVAALSAACLWAVASVVYGIVGQRIPPLHLNLIKGIVAIALLLFTISLSGEFFPNLAPLPLSLLLLSGAVGIGLGDTAFLAAINYLGARRVLLIGTLAPPMTAIAATILLQEQLNVSAWCGILLTILGVAWVVTERVPSTSDSSTTHLWRGISYGLLAAITNAAGTVISRVAFTTANISPLWAALLRLSAAVLVILVLVSFSQHRDRTLSYPYWRSQRVILASCFAAFCGTYLGIWLQQTAIKLTPVGIASTLIQTSPLFVIPIAIYMGEKVSWRAIAGVIIAIAGIGLLFYFK</sequence>
<feature type="transmembrane region" description="Helical" evidence="2">
    <location>
        <begin position="271"/>
        <end position="291"/>
    </location>
</feature>
<keyword evidence="5" id="KW-1185">Reference proteome</keyword>
<evidence type="ECO:0000313" key="5">
    <source>
        <dbReference type="Proteomes" id="UP000252107"/>
    </source>
</evidence>